<organism evidence="2 5">
    <name type="scientific">Bradyrhizobium zhengyangense</name>
    <dbReference type="NCBI Taxonomy" id="2911009"/>
    <lineage>
        <taxon>Bacteria</taxon>
        <taxon>Pseudomonadati</taxon>
        <taxon>Pseudomonadota</taxon>
        <taxon>Alphaproteobacteria</taxon>
        <taxon>Hyphomicrobiales</taxon>
        <taxon>Nitrobacteraceae</taxon>
        <taxon>Bradyrhizobium</taxon>
    </lineage>
</organism>
<protein>
    <submittedName>
        <fullName evidence="2">DUF305 domain-containing protein</fullName>
    </submittedName>
</protein>
<keyword evidence="4" id="KW-1185">Reference proteome</keyword>
<name>A0A9X1R9H0_9BRAD</name>
<accession>A0A9X1R9H0</accession>
<dbReference type="Gene3D" id="1.20.1260.10">
    <property type="match status" value="1"/>
</dbReference>
<dbReference type="EMBL" id="JAKLTY010000010">
    <property type="protein sequence ID" value="MCG2628326.1"/>
    <property type="molecule type" value="Genomic_DNA"/>
</dbReference>
<dbReference type="Pfam" id="PF03713">
    <property type="entry name" value="DUF305"/>
    <property type="match status" value="1"/>
</dbReference>
<evidence type="ECO:0000313" key="2">
    <source>
        <dbReference type="EMBL" id="MCG2628326.1"/>
    </source>
</evidence>
<dbReference type="PANTHER" id="PTHR36933:SF1">
    <property type="entry name" value="SLL0788 PROTEIN"/>
    <property type="match status" value="1"/>
</dbReference>
<dbReference type="Proteomes" id="UP001139012">
    <property type="component" value="Unassembled WGS sequence"/>
</dbReference>
<dbReference type="InterPro" id="IPR005183">
    <property type="entry name" value="DUF305_CopM-like"/>
</dbReference>
<gene>
    <name evidence="3" type="ORF">L6637_01265</name>
    <name evidence="2" type="ORF">L6654_16970</name>
</gene>
<evidence type="ECO:0000313" key="4">
    <source>
        <dbReference type="Proteomes" id="UP001139012"/>
    </source>
</evidence>
<dbReference type="InterPro" id="IPR012347">
    <property type="entry name" value="Ferritin-like"/>
</dbReference>
<comment type="caution">
    <text evidence="2">The sequence shown here is derived from an EMBL/GenBank/DDBJ whole genome shotgun (WGS) entry which is preliminary data.</text>
</comment>
<dbReference type="PANTHER" id="PTHR36933">
    <property type="entry name" value="SLL0788 PROTEIN"/>
    <property type="match status" value="1"/>
</dbReference>
<dbReference type="AlphaFoldDB" id="A0A9X1R9H0"/>
<proteinExistence type="predicted"/>
<evidence type="ECO:0000259" key="1">
    <source>
        <dbReference type="Pfam" id="PF03713"/>
    </source>
</evidence>
<dbReference type="Proteomes" id="UP001139054">
    <property type="component" value="Unassembled WGS sequence"/>
</dbReference>
<sequence>MESHTMTSELCGDEGSFMAENQTAMHRMMSEMDIAPSGDVDRDFSAMMIPHHRGAIAMAQAELRYGRNESLRRIAQEIIVDQQQEIAVMQLALNQPPPPSTTTAALVRK</sequence>
<dbReference type="EMBL" id="JAKLUA010000001">
    <property type="protein sequence ID" value="MCG2665560.1"/>
    <property type="molecule type" value="Genomic_DNA"/>
</dbReference>
<reference evidence="2" key="1">
    <citation type="submission" date="2022-01" db="EMBL/GenBank/DDBJ databases">
        <title>Genome sequnece data of strain Bradyrhizobium sp. nov.</title>
        <authorList>
            <person name="Zhang J."/>
        </authorList>
    </citation>
    <scope>NUCLEOTIDE SEQUENCE</scope>
    <source>
        <strain evidence="3">WYCCWR 12774</strain>
        <strain evidence="2">WYCCWR 13023</strain>
    </source>
</reference>
<feature type="domain" description="DUF305" evidence="1">
    <location>
        <begin position="12"/>
        <end position="91"/>
    </location>
</feature>
<evidence type="ECO:0000313" key="5">
    <source>
        <dbReference type="Proteomes" id="UP001139054"/>
    </source>
</evidence>
<evidence type="ECO:0000313" key="3">
    <source>
        <dbReference type="EMBL" id="MCG2665560.1"/>
    </source>
</evidence>